<reference evidence="1" key="1">
    <citation type="submission" date="2012-04" db="EMBL/GenBank/DDBJ databases">
        <title>The Genome Sequence of Loa loa.</title>
        <authorList>
            <consortium name="The Broad Institute Genome Sequencing Platform"/>
            <consortium name="Broad Institute Genome Sequencing Center for Infectious Disease"/>
            <person name="Nutman T.B."/>
            <person name="Fink D.L."/>
            <person name="Russ C."/>
            <person name="Young S."/>
            <person name="Zeng Q."/>
            <person name="Gargeya S."/>
            <person name="Alvarado L."/>
            <person name="Berlin A."/>
            <person name="Chapman S.B."/>
            <person name="Chen Z."/>
            <person name="Freedman E."/>
            <person name="Gellesch M."/>
            <person name="Goldberg J."/>
            <person name="Griggs A."/>
            <person name="Gujja S."/>
            <person name="Heilman E.R."/>
            <person name="Heiman D."/>
            <person name="Howarth C."/>
            <person name="Mehta T."/>
            <person name="Neiman D."/>
            <person name="Pearson M."/>
            <person name="Roberts A."/>
            <person name="Saif S."/>
            <person name="Shea T."/>
            <person name="Shenoy N."/>
            <person name="Sisk P."/>
            <person name="Stolte C."/>
            <person name="Sykes S."/>
            <person name="White J."/>
            <person name="Yandava C."/>
            <person name="Haas B."/>
            <person name="Henn M.R."/>
            <person name="Nusbaum C."/>
            <person name="Birren B."/>
        </authorList>
    </citation>
    <scope>NUCLEOTIDE SEQUENCE [LARGE SCALE GENOMIC DNA]</scope>
</reference>
<evidence type="ECO:0000313" key="1">
    <source>
        <dbReference type="Proteomes" id="UP000095285"/>
    </source>
</evidence>
<dbReference type="InterPro" id="IPR036397">
    <property type="entry name" value="RNaseH_sf"/>
</dbReference>
<dbReference type="SUPFAM" id="SSF53098">
    <property type="entry name" value="Ribonuclease H-like"/>
    <property type="match status" value="1"/>
</dbReference>
<evidence type="ECO:0000313" key="2">
    <source>
        <dbReference type="WBParaSite" id="EN70_12330"/>
    </source>
</evidence>
<protein>
    <submittedName>
        <fullName evidence="2 3">Polyprotein</fullName>
    </submittedName>
</protein>
<dbReference type="WBParaSite" id="EN70_2922">
    <property type="protein sequence ID" value="EN70_2922"/>
    <property type="gene ID" value="EN70_2922"/>
</dbReference>
<dbReference type="InterPro" id="IPR008042">
    <property type="entry name" value="Retrotrans_Pao"/>
</dbReference>
<dbReference type="AlphaFoldDB" id="A0A1I7VIH6"/>
<dbReference type="WBParaSite" id="EN70_12330">
    <property type="protein sequence ID" value="EN70_12330"/>
    <property type="gene ID" value="EN70_12330"/>
</dbReference>
<evidence type="ECO:0000313" key="3">
    <source>
        <dbReference type="WBParaSite" id="EN70_2922"/>
    </source>
</evidence>
<dbReference type="InterPro" id="IPR012337">
    <property type="entry name" value="RNaseH-like_sf"/>
</dbReference>
<dbReference type="GO" id="GO:0003676">
    <property type="term" value="F:nucleic acid binding"/>
    <property type="evidence" value="ECO:0007669"/>
    <property type="project" value="InterPro"/>
</dbReference>
<name>A0A1I7VIH6_LOALO</name>
<dbReference type="Proteomes" id="UP000095285">
    <property type="component" value="Unassembled WGS sequence"/>
</dbReference>
<dbReference type="Gene3D" id="3.30.420.10">
    <property type="entry name" value="Ribonuclease H-like superfamily/Ribonuclease H"/>
    <property type="match status" value="1"/>
</dbReference>
<dbReference type="Pfam" id="PF05380">
    <property type="entry name" value="Peptidase_A17"/>
    <property type="match status" value="1"/>
</dbReference>
<organism evidence="1 3">
    <name type="scientific">Loa loa</name>
    <name type="common">Eye worm</name>
    <name type="synonym">Filaria loa</name>
    <dbReference type="NCBI Taxonomy" id="7209"/>
    <lineage>
        <taxon>Eukaryota</taxon>
        <taxon>Metazoa</taxon>
        <taxon>Ecdysozoa</taxon>
        <taxon>Nematoda</taxon>
        <taxon>Chromadorea</taxon>
        <taxon>Rhabditida</taxon>
        <taxon>Spirurina</taxon>
        <taxon>Spiruromorpha</taxon>
        <taxon>Filarioidea</taxon>
        <taxon>Onchocercidae</taxon>
        <taxon>Loa</taxon>
    </lineage>
</organism>
<sequence>MEKNSWDLILGEDGKGTWRFLTKEWPADIIKILRLATKKLSDQQLHVFTDASSVSYSAAVYILNKHVDERNSAILFAKSRLAPTKGMSILQLELLAILTGVRAANFVIKQLSLEKIPVMLWSDSKCALHWIYKIDRNYYPNSCKTE</sequence>
<keyword evidence="1" id="KW-1185">Reference proteome</keyword>
<proteinExistence type="predicted"/>
<dbReference type="PANTHER" id="PTHR47331">
    <property type="entry name" value="PHD-TYPE DOMAIN-CONTAINING PROTEIN"/>
    <property type="match status" value="1"/>
</dbReference>
<dbReference type="STRING" id="7209.A0A1I7VIH6"/>
<accession>A0A1I7VIH6</accession>
<reference evidence="2 3" key="2">
    <citation type="submission" date="2016-11" db="UniProtKB">
        <authorList>
            <consortium name="WormBaseParasite"/>
        </authorList>
    </citation>
    <scope>IDENTIFICATION</scope>
</reference>